<name>A0A099WG48_9LIST</name>
<dbReference type="Gene3D" id="3.90.550.10">
    <property type="entry name" value="Spore Coat Polysaccharide Biosynthesis Protein SpsA, Chain A"/>
    <property type="match status" value="1"/>
</dbReference>
<keyword evidence="4" id="KW-0808">Transferase</keyword>
<gene>
    <name evidence="3" type="ORF">EP57_02665</name>
    <name evidence="4" type="ORF">HB902_06220</name>
</gene>
<protein>
    <submittedName>
        <fullName evidence="4">Glycosyltransferase family 2 protein</fullName>
    </submittedName>
</protein>
<keyword evidence="5" id="KW-1185">Reference proteome</keyword>
<dbReference type="eggNOG" id="COG0463">
    <property type="taxonomic scope" value="Bacteria"/>
</dbReference>
<dbReference type="GeneID" id="58716337"/>
<dbReference type="EMBL" id="JAARRW010000002">
    <property type="protein sequence ID" value="MBC1561659.1"/>
    <property type="molecule type" value="Genomic_DNA"/>
</dbReference>
<dbReference type="GO" id="GO:0016758">
    <property type="term" value="F:hexosyltransferase activity"/>
    <property type="evidence" value="ECO:0007669"/>
    <property type="project" value="UniProtKB-ARBA"/>
</dbReference>
<reference evidence="4 6" key="2">
    <citation type="submission" date="2020-03" db="EMBL/GenBank/DDBJ databases">
        <title>Soil Listeria distribution.</title>
        <authorList>
            <person name="Liao J."/>
            <person name="Wiedmann M."/>
        </authorList>
    </citation>
    <scope>NUCLEOTIDE SEQUENCE [LARGE SCALE GENOMIC DNA]</scope>
    <source>
        <strain evidence="4 6">FSL L7-1387</strain>
    </source>
</reference>
<dbReference type="SUPFAM" id="SSF53448">
    <property type="entry name" value="Nucleotide-diphospho-sugar transferases"/>
    <property type="match status" value="1"/>
</dbReference>
<feature type="domain" description="Glycosyltransferase 2-like" evidence="2">
    <location>
        <begin position="7"/>
        <end position="131"/>
    </location>
</feature>
<dbReference type="RefSeq" id="WP_036083955.1">
    <property type="nucleotide sequence ID" value="NZ_CBCSHQ010000001.1"/>
</dbReference>
<comment type="similarity">
    <text evidence="1">Belongs to the glycosyltransferase 2 family.</text>
</comment>
<evidence type="ECO:0000256" key="1">
    <source>
        <dbReference type="ARBA" id="ARBA00006739"/>
    </source>
</evidence>
<sequence length="247" mass="28337">MKEKLVSVIIPTYNSEATIAKTISSVLNQSYKSLEIIIVDDASNDKTVQIIQDIDKSQISLFVLKQNIGAAEARNIALSKGRGRFIAFLDSDDTWYPEKLARQLRFMEEHQAGFSFTAYERVVASTVKNTVQVPRRLAYNDLLRNTIINCSTVVIDRKRINHIKMPSIRTRQDTATWLSILKKGHVAYGLNQVLASYNLRNDSLSSKKGKMAMQTWKMYREQEKLSYWHAAICFTCYAYNAVRKRII</sequence>
<dbReference type="PANTHER" id="PTHR22916:SF3">
    <property type="entry name" value="UDP-GLCNAC:BETAGAL BETA-1,3-N-ACETYLGLUCOSAMINYLTRANSFERASE-LIKE PROTEIN 1"/>
    <property type="match status" value="1"/>
</dbReference>
<dbReference type="InterPro" id="IPR029044">
    <property type="entry name" value="Nucleotide-diphossugar_trans"/>
</dbReference>
<dbReference type="OrthoDB" id="9785185at2"/>
<dbReference type="Proteomes" id="UP000541955">
    <property type="component" value="Unassembled WGS sequence"/>
</dbReference>
<organism evidence="3 5">
    <name type="scientific">Listeria booriae</name>
    <dbReference type="NCBI Taxonomy" id="1552123"/>
    <lineage>
        <taxon>Bacteria</taxon>
        <taxon>Bacillati</taxon>
        <taxon>Bacillota</taxon>
        <taxon>Bacilli</taxon>
        <taxon>Bacillales</taxon>
        <taxon>Listeriaceae</taxon>
        <taxon>Listeria</taxon>
    </lineage>
</organism>
<evidence type="ECO:0000313" key="6">
    <source>
        <dbReference type="Proteomes" id="UP000541955"/>
    </source>
</evidence>
<dbReference type="CDD" id="cd00761">
    <property type="entry name" value="Glyco_tranf_GTA_type"/>
    <property type="match status" value="1"/>
</dbReference>
<dbReference type="EMBL" id="JNFA01000005">
    <property type="protein sequence ID" value="KGL43498.1"/>
    <property type="molecule type" value="Genomic_DNA"/>
</dbReference>
<proteinExistence type="inferred from homology"/>
<dbReference type="Pfam" id="PF00535">
    <property type="entry name" value="Glycos_transf_2"/>
    <property type="match status" value="1"/>
</dbReference>
<dbReference type="STRING" id="1552123.EP57_02665"/>
<reference evidence="3 5" key="1">
    <citation type="submission" date="2014-05" db="EMBL/GenBank/DDBJ databases">
        <title>Novel Listeriaceae from food processing environments.</title>
        <authorList>
            <person name="den Bakker H.C."/>
        </authorList>
    </citation>
    <scope>NUCLEOTIDE SEQUENCE [LARGE SCALE GENOMIC DNA]</scope>
    <source>
        <strain evidence="3 5">FSL A5-0281</strain>
    </source>
</reference>
<dbReference type="PANTHER" id="PTHR22916">
    <property type="entry name" value="GLYCOSYLTRANSFERASE"/>
    <property type="match status" value="1"/>
</dbReference>
<dbReference type="AlphaFoldDB" id="A0A099WG48"/>
<evidence type="ECO:0000313" key="3">
    <source>
        <dbReference type="EMBL" id="KGL43498.1"/>
    </source>
</evidence>
<comment type="caution">
    <text evidence="3">The sequence shown here is derived from an EMBL/GenBank/DDBJ whole genome shotgun (WGS) entry which is preliminary data.</text>
</comment>
<evidence type="ECO:0000313" key="5">
    <source>
        <dbReference type="Proteomes" id="UP000029844"/>
    </source>
</evidence>
<evidence type="ECO:0000313" key="4">
    <source>
        <dbReference type="EMBL" id="MBC1561659.1"/>
    </source>
</evidence>
<dbReference type="InterPro" id="IPR001173">
    <property type="entry name" value="Glyco_trans_2-like"/>
</dbReference>
<accession>A0A099WG48</accession>
<evidence type="ECO:0000259" key="2">
    <source>
        <dbReference type="Pfam" id="PF00535"/>
    </source>
</evidence>
<dbReference type="Proteomes" id="UP000029844">
    <property type="component" value="Unassembled WGS sequence"/>
</dbReference>